<accession>A0A347U7G4</accession>
<dbReference type="KEGG" id="aell:AELL_1122"/>
<comment type="similarity">
    <text evidence="2">Belongs to the KdsC family.</text>
</comment>
<evidence type="ECO:0000313" key="11">
    <source>
        <dbReference type="Proteomes" id="UP000290588"/>
    </source>
</evidence>
<dbReference type="AlphaFoldDB" id="A0A347U7G4"/>
<dbReference type="Pfam" id="PF08282">
    <property type="entry name" value="Hydrolase_3"/>
    <property type="match status" value="1"/>
</dbReference>
<dbReference type="SFLD" id="SFLDG01138">
    <property type="entry name" value="C1.6.2:_Deoxy-d-mannose-octulo"/>
    <property type="match status" value="1"/>
</dbReference>
<dbReference type="Proteomes" id="UP000262582">
    <property type="component" value="Chromosome"/>
</dbReference>
<dbReference type="CDD" id="cd01630">
    <property type="entry name" value="HAD_KDO-like"/>
    <property type="match status" value="1"/>
</dbReference>
<proteinExistence type="inferred from homology"/>
<name>A0A347U7G4_9BACT</name>
<dbReference type="RefSeq" id="WP_118917001.1">
    <property type="nucleotide sequence ID" value="NZ_CP032097.1"/>
</dbReference>
<dbReference type="InterPro" id="IPR036412">
    <property type="entry name" value="HAD-like_sf"/>
</dbReference>
<evidence type="ECO:0000313" key="10">
    <source>
        <dbReference type="Proteomes" id="UP000262582"/>
    </source>
</evidence>
<dbReference type="Proteomes" id="UP000290588">
    <property type="component" value="Unassembled WGS sequence"/>
</dbReference>
<feature type="binding site" evidence="7">
    <location>
        <position position="10"/>
    </location>
    <ligand>
        <name>substrate</name>
    </ligand>
</feature>
<keyword evidence="4 7" id="KW-0479">Metal-binding</keyword>
<protein>
    <submittedName>
        <fullName evidence="8 9">3-deoxy-D-manno-octulosonate 8-phosphate phosphatase</fullName>
        <ecNumber evidence="8">3.1.3.45</ecNumber>
    </submittedName>
</protein>
<keyword evidence="10" id="KW-1185">Reference proteome</keyword>
<dbReference type="SFLD" id="SFLDS00003">
    <property type="entry name" value="Haloacid_Dehalogenase"/>
    <property type="match status" value="1"/>
</dbReference>
<dbReference type="GO" id="GO:0019143">
    <property type="term" value="F:3-deoxy-manno-octulosonate-8-phosphatase activity"/>
    <property type="evidence" value="ECO:0007669"/>
    <property type="project" value="UniProtKB-EC"/>
</dbReference>
<evidence type="ECO:0000256" key="1">
    <source>
        <dbReference type="ARBA" id="ARBA00001946"/>
    </source>
</evidence>
<keyword evidence="6 7" id="KW-0460">Magnesium</keyword>
<dbReference type="SFLD" id="SFLDG01136">
    <property type="entry name" value="C1.6:_Phosphoserine_Phosphatas"/>
    <property type="match status" value="1"/>
</dbReference>
<dbReference type="InterPro" id="IPR010023">
    <property type="entry name" value="KdsC_fam"/>
</dbReference>
<dbReference type="PANTHER" id="PTHR21485:SF3">
    <property type="entry name" value="N-ACYLNEURAMINATE CYTIDYLYLTRANSFERASE"/>
    <property type="match status" value="1"/>
</dbReference>
<dbReference type="PIRSF" id="PIRSF006118">
    <property type="entry name" value="KDO8-P_Ptase"/>
    <property type="match status" value="1"/>
</dbReference>
<reference evidence="8 10" key="2">
    <citation type="submission" date="2018-08" db="EMBL/GenBank/DDBJ databases">
        <title>Complete genome of the Arcobacter ellisii type strain LMG 26155.</title>
        <authorList>
            <person name="Miller W.G."/>
            <person name="Yee E."/>
            <person name="Bono J.L."/>
        </authorList>
    </citation>
    <scope>NUCLEOTIDE SEQUENCE [LARGE SCALE GENOMIC DNA]</scope>
    <source>
        <strain evidence="8 10">LMG 26155</strain>
    </source>
</reference>
<evidence type="ECO:0000256" key="3">
    <source>
        <dbReference type="ARBA" id="ARBA00011881"/>
    </source>
</evidence>
<dbReference type="SUPFAM" id="SSF56784">
    <property type="entry name" value="HAD-like"/>
    <property type="match status" value="1"/>
</dbReference>
<dbReference type="EMBL" id="CP032097">
    <property type="protein sequence ID" value="AXX94792.1"/>
    <property type="molecule type" value="Genomic_DNA"/>
</dbReference>
<evidence type="ECO:0000256" key="6">
    <source>
        <dbReference type="ARBA" id="ARBA00022842"/>
    </source>
</evidence>
<evidence type="ECO:0000256" key="2">
    <source>
        <dbReference type="ARBA" id="ARBA00005893"/>
    </source>
</evidence>
<reference evidence="9 11" key="1">
    <citation type="submission" date="2017-09" db="EMBL/GenBank/DDBJ databases">
        <title>Genomics of the genus Arcobacter.</title>
        <authorList>
            <person name="Perez-Cataluna A."/>
            <person name="Figueras M.J."/>
            <person name="Salas-Masso N."/>
        </authorList>
    </citation>
    <scope>NUCLEOTIDE SEQUENCE [LARGE SCALE GENOMIC DNA]</scope>
    <source>
        <strain evidence="9 11">CECT 7837</strain>
    </source>
</reference>
<evidence type="ECO:0000256" key="5">
    <source>
        <dbReference type="ARBA" id="ARBA00022801"/>
    </source>
</evidence>
<feature type="binding site" evidence="7">
    <location>
        <position position="102"/>
    </location>
    <ligand>
        <name>Mg(2+)</name>
        <dbReference type="ChEBI" id="CHEBI:18420"/>
    </ligand>
</feature>
<dbReference type="NCBIfam" id="TIGR01670">
    <property type="entry name" value="KdsC-phosphatas"/>
    <property type="match status" value="1"/>
</dbReference>
<dbReference type="GO" id="GO:0046872">
    <property type="term" value="F:metal ion binding"/>
    <property type="evidence" value="ECO:0007669"/>
    <property type="project" value="UniProtKB-KW"/>
</dbReference>
<evidence type="ECO:0000256" key="7">
    <source>
        <dbReference type="PIRSR" id="PIRSR006118-2"/>
    </source>
</evidence>
<dbReference type="OrthoDB" id="9805604at2"/>
<comment type="cofactor">
    <cofactor evidence="1 7">
        <name>Mg(2+)</name>
        <dbReference type="ChEBI" id="CHEBI:18420"/>
    </cofactor>
</comment>
<keyword evidence="5 8" id="KW-0378">Hydrolase</keyword>
<dbReference type="InterPro" id="IPR023214">
    <property type="entry name" value="HAD_sf"/>
</dbReference>
<evidence type="ECO:0000256" key="4">
    <source>
        <dbReference type="ARBA" id="ARBA00022723"/>
    </source>
</evidence>
<feature type="binding site" evidence="7">
    <location>
        <position position="8"/>
    </location>
    <ligand>
        <name>Mg(2+)</name>
        <dbReference type="ChEBI" id="CHEBI:18420"/>
    </ligand>
</feature>
<dbReference type="FunFam" id="3.40.50.1000:FF:000029">
    <property type="entry name" value="3-deoxy-D-manno-octulosonate 8-phosphate phosphatase KdsC"/>
    <property type="match status" value="1"/>
</dbReference>
<comment type="subunit">
    <text evidence="3">Homotetramer.</text>
</comment>
<dbReference type="Gene3D" id="3.40.50.1000">
    <property type="entry name" value="HAD superfamily/HAD-like"/>
    <property type="match status" value="1"/>
</dbReference>
<organism evidence="9 11">
    <name type="scientific">Arcobacter ellisii</name>
    <dbReference type="NCBI Taxonomy" id="913109"/>
    <lineage>
        <taxon>Bacteria</taxon>
        <taxon>Pseudomonadati</taxon>
        <taxon>Campylobacterota</taxon>
        <taxon>Epsilonproteobacteria</taxon>
        <taxon>Campylobacterales</taxon>
        <taxon>Arcobacteraceae</taxon>
        <taxon>Arcobacter</taxon>
    </lineage>
</organism>
<dbReference type="EMBL" id="NXIG01000006">
    <property type="protein sequence ID" value="RXI30610.1"/>
    <property type="molecule type" value="Genomic_DNA"/>
</dbReference>
<evidence type="ECO:0000313" key="9">
    <source>
        <dbReference type="EMBL" id="RXI30610.1"/>
    </source>
</evidence>
<dbReference type="InterPro" id="IPR050793">
    <property type="entry name" value="CMP-NeuNAc_synthase"/>
</dbReference>
<gene>
    <name evidence="8" type="primary">kdsC</name>
    <name evidence="8" type="ORF">AELL_1122</name>
    <name evidence="9" type="ORF">CP962_07520</name>
</gene>
<dbReference type="EC" id="3.1.3.45" evidence="8"/>
<dbReference type="PANTHER" id="PTHR21485">
    <property type="entry name" value="HAD SUPERFAMILY MEMBERS CMAS AND KDSC"/>
    <property type="match status" value="1"/>
</dbReference>
<dbReference type="GO" id="GO:0008781">
    <property type="term" value="F:N-acylneuraminate cytidylyltransferase activity"/>
    <property type="evidence" value="ECO:0007669"/>
    <property type="project" value="TreeGrafter"/>
</dbReference>
<evidence type="ECO:0000313" key="8">
    <source>
        <dbReference type="EMBL" id="AXX94792.1"/>
    </source>
</evidence>
<sequence>MIELIVLDVDGTLTDGKISYTSTGEETKSFDVADGLAIAVWTKNFGKKAAIITGRNSSIVEKRAKELNITHLHQGVKNKQEVLEKILEKEGLTWNQVAAIGDDLNDYNMLKKVGLSFTPANGTHYLKDFVHVVCKNSGGNGAVREMLEYIFKEDGLEEDFLNAWV</sequence>